<evidence type="ECO:0000313" key="2">
    <source>
        <dbReference type="EMBL" id="PVH96155.1"/>
    </source>
</evidence>
<gene>
    <name evidence="2" type="ORF">DM02DRAFT_130143</name>
</gene>
<proteinExistence type="predicted"/>
<name>A0A2V1DDR8_9PLEO</name>
<protein>
    <submittedName>
        <fullName evidence="2">Uncharacterized protein</fullName>
    </submittedName>
</protein>
<feature type="transmembrane region" description="Helical" evidence="1">
    <location>
        <begin position="88"/>
        <end position="111"/>
    </location>
</feature>
<accession>A0A2V1DDR8</accession>
<keyword evidence="3" id="KW-1185">Reference proteome</keyword>
<keyword evidence="1" id="KW-0812">Transmembrane</keyword>
<evidence type="ECO:0000313" key="3">
    <source>
        <dbReference type="Proteomes" id="UP000244855"/>
    </source>
</evidence>
<sequence length="164" mass="18676">MTTNQMPCNAPRESRTSFETVSTIADNNENYDVCHNRHSASIETSSRDQIATGLDHHKQPEKDSSIQFVAPLDKKKYSVLRQSWKTPIGIVGFYLLAISFAAAHLGLFTYLNGKIINSENESFPHSSTTNKRMPRLYRWSLSLPFERRYSLVSAYRILSTCGRI</sequence>
<dbReference type="AlphaFoldDB" id="A0A2V1DDR8"/>
<keyword evidence="1" id="KW-1133">Transmembrane helix</keyword>
<dbReference type="EMBL" id="KZ805472">
    <property type="protein sequence ID" value="PVH96155.1"/>
    <property type="molecule type" value="Genomic_DNA"/>
</dbReference>
<organism evidence="2 3">
    <name type="scientific">Periconia macrospinosa</name>
    <dbReference type="NCBI Taxonomy" id="97972"/>
    <lineage>
        <taxon>Eukaryota</taxon>
        <taxon>Fungi</taxon>
        <taxon>Dikarya</taxon>
        <taxon>Ascomycota</taxon>
        <taxon>Pezizomycotina</taxon>
        <taxon>Dothideomycetes</taxon>
        <taxon>Pleosporomycetidae</taxon>
        <taxon>Pleosporales</taxon>
        <taxon>Massarineae</taxon>
        <taxon>Periconiaceae</taxon>
        <taxon>Periconia</taxon>
    </lineage>
</organism>
<keyword evidence="1" id="KW-0472">Membrane</keyword>
<dbReference type="Proteomes" id="UP000244855">
    <property type="component" value="Unassembled WGS sequence"/>
</dbReference>
<evidence type="ECO:0000256" key="1">
    <source>
        <dbReference type="SAM" id="Phobius"/>
    </source>
</evidence>
<reference evidence="2 3" key="1">
    <citation type="journal article" date="2018" name="Sci. Rep.">
        <title>Comparative genomics provides insights into the lifestyle and reveals functional heterogeneity of dark septate endophytic fungi.</title>
        <authorList>
            <person name="Knapp D.G."/>
            <person name="Nemeth J.B."/>
            <person name="Barry K."/>
            <person name="Hainaut M."/>
            <person name="Henrissat B."/>
            <person name="Johnson J."/>
            <person name="Kuo A."/>
            <person name="Lim J.H.P."/>
            <person name="Lipzen A."/>
            <person name="Nolan M."/>
            <person name="Ohm R.A."/>
            <person name="Tamas L."/>
            <person name="Grigoriev I.V."/>
            <person name="Spatafora J.W."/>
            <person name="Nagy L.G."/>
            <person name="Kovacs G.M."/>
        </authorList>
    </citation>
    <scope>NUCLEOTIDE SEQUENCE [LARGE SCALE GENOMIC DNA]</scope>
    <source>
        <strain evidence="2 3">DSE2036</strain>
    </source>
</reference>